<protein>
    <submittedName>
        <fullName evidence="2">Uncharacterized protein</fullName>
    </submittedName>
</protein>
<name>A0A2V0RBX7_9ZZZZ</name>
<proteinExistence type="predicted"/>
<evidence type="ECO:0000313" key="2">
    <source>
        <dbReference type="EMBL" id="GBH22781.1"/>
    </source>
</evidence>
<comment type="caution">
    <text evidence="2">The sequence shown here is derived from an EMBL/GenBank/DDBJ whole genome shotgun (WGS) entry which is preliminary data.</text>
</comment>
<sequence>MCPAGLYAEPMSRGSAVPGENRPDLGVTVGDNNHLPERCLALEGIGHESIEGLFERLAAVEKIADREIHLNEKRRLSNLRAFRVIAHRPALLLGTMRLILERRLMRRRACALLIARSTFGNDVYGPAHRTWNRLLQGAWSPGDLAAEVEHSLVIAGSCRDFRFKYGPISEDKGTLNFVFITRNFGQIGLYSRFTPFGRGFEGRVPDRHEEMITDPNLLYGEGRVPESSGGHLATFVKNRNWHQWSWKSFKELHQD</sequence>
<accession>A0A2V0RBX7</accession>
<dbReference type="AlphaFoldDB" id="A0A2V0RBX7"/>
<dbReference type="EMBL" id="BDQE01000079">
    <property type="protein sequence ID" value="GBH22781.1"/>
    <property type="molecule type" value="Genomic_RNA"/>
</dbReference>
<organism evidence="2">
    <name type="scientific">viral metagenome</name>
    <dbReference type="NCBI Taxonomy" id="1070528"/>
    <lineage>
        <taxon>unclassified sequences</taxon>
        <taxon>metagenomes</taxon>
        <taxon>organismal metagenomes</taxon>
    </lineage>
</organism>
<feature type="region of interest" description="Disordered" evidence="1">
    <location>
        <begin position="1"/>
        <end position="27"/>
    </location>
</feature>
<reference evidence="2" key="1">
    <citation type="submission" date="2017-04" db="EMBL/GenBank/DDBJ databases">
        <title>Unveiling RNA virosphere associated with marine microorganisms.</title>
        <authorList>
            <person name="Urayama S."/>
            <person name="Takaki Y."/>
            <person name="Nishi S."/>
            <person name="Yoshida Y."/>
            <person name="Deguchi S."/>
            <person name="Takai K."/>
            <person name="Nunoura T."/>
        </authorList>
    </citation>
    <scope>NUCLEOTIDE SEQUENCE</scope>
</reference>
<evidence type="ECO:0000256" key="1">
    <source>
        <dbReference type="SAM" id="MobiDB-lite"/>
    </source>
</evidence>